<dbReference type="InterPro" id="IPR036812">
    <property type="entry name" value="NAD(P)_OxRdtase_dom_sf"/>
</dbReference>
<dbReference type="Gene3D" id="3.20.20.100">
    <property type="entry name" value="NADP-dependent oxidoreductase domain"/>
    <property type="match status" value="1"/>
</dbReference>
<evidence type="ECO:0000313" key="4">
    <source>
        <dbReference type="Proteomes" id="UP000228593"/>
    </source>
</evidence>
<feature type="domain" description="NADP-dependent oxidoreductase" evidence="2">
    <location>
        <begin position="15"/>
        <end position="323"/>
    </location>
</feature>
<dbReference type="PANTHER" id="PTHR43364:SF18">
    <property type="entry name" value="OXIDOREDUCTASE"/>
    <property type="match status" value="1"/>
</dbReference>
<name>A0A2G8SZN2_9BURK</name>
<dbReference type="RefSeq" id="WP_099916533.1">
    <property type="nucleotide sequence ID" value="NZ_BMHS01000025.1"/>
</dbReference>
<keyword evidence="1" id="KW-0560">Oxidoreductase</keyword>
<dbReference type="AlphaFoldDB" id="A0A2G8SZN2"/>
<accession>A0A2G8SZN2</accession>
<dbReference type="Pfam" id="PF00248">
    <property type="entry name" value="Aldo_ket_red"/>
    <property type="match status" value="1"/>
</dbReference>
<organism evidence="3 4">
    <name type="scientific">Massilia psychrophila</name>
    <dbReference type="NCBI Taxonomy" id="1603353"/>
    <lineage>
        <taxon>Bacteria</taxon>
        <taxon>Pseudomonadati</taxon>
        <taxon>Pseudomonadota</taxon>
        <taxon>Betaproteobacteria</taxon>
        <taxon>Burkholderiales</taxon>
        <taxon>Oxalobacteraceae</taxon>
        <taxon>Telluria group</taxon>
        <taxon>Massilia</taxon>
    </lineage>
</organism>
<dbReference type="Proteomes" id="UP000228593">
    <property type="component" value="Unassembled WGS sequence"/>
</dbReference>
<dbReference type="PANTHER" id="PTHR43364">
    <property type="entry name" value="NADH-SPECIFIC METHYLGLYOXAL REDUCTASE-RELATED"/>
    <property type="match status" value="1"/>
</dbReference>
<proteinExistence type="predicted"/>
<sequence>MRYHPLGHTGLFVSELCLGTMTFGGSEGMWGKIGDLQQGDAERLIGQSIDAGINFIDTADVYADGMAEQITGQALKNLNIPRDEVLVATKVFGETGKGPNARGASRSHILDGVKASLKRLQLDHIDLYQLHGFDPATPIEETLRALDQIVRHGHVRHIGVSNWAAWQIAKALGISERLGLARFDCLQAYYSVAGRDLERELIPMLRSEGLSLMVWSPLAGGLLSGKYGREQNEQQAEEGSRRVAFDFPPVDKERAWDCIDVMRPMAEAKGVSVAQVALAWLLHQPQVTSVIVGAKRPEQLADNIAATQVTLSAAELEQIDGCSRLPSEYPGWMFERQGEFRRKQLAEARRS</sequence>
<evidence type="ECO:0000259" key="2">
    <source>
        <dbReference type="Pfam" id="PF00248"/>
    </source>
</evidence>
<evidence type="ECO:0000256" key="1">
    <source>
        <dbReference type="ARBA" id="ARBA00023002"/>
    </source>
</evidence>
<comment type="caution">
    <text evidence="3">The sequence shown here is derived from an EMBL/GenBank/DDBJ whole genome shotgun (WGS) entry which is preliminary data.</text>
</comment>
<dbReference type="CDD" id="cd19091">
    <property type="entry name" value="AKR_PsAKR"/>
    <property type="match status" value="1"/>
</dbReference>
<gene>
    <name evidence="3" type="ORF">CR103_13595</name>
</gene>
<protein>
    <submittedName>
        <fullName evidence="3">Aldo/keto reductase</fullName>
    </submittedName>
</protein>
<keyword evidence="4" id="KW-1185">Reference proteome</keyword>
<dbReference type="OrthoDB" id="5488419at2"/>
<dbReference type="FunFam" id="3.20.20.100:FF:000004">
    <property type="entry name" value="Oxidoreductase, aldo/keto reductase"/>
    <property type="match status" value="1"/>
</dbReference>
<dbReference type="EMBL" id="PDOB01000021">
    <property type="protein sequence ID" value="PIL39234.1"/>
    <property type="molecule type" value="Genomic_DNA"/>
</dbReference>
<evidence type="ECO:0000313" key="3">
    <source>
        <dbReference type="EMBL" id="PIL39234.1"/>
    </source>
</evidence>
<dbReference type="GO" id="GO:0005829">
    <property type="term" value="C:cytosol"/>
    <property type="evidence" value="ECO:0007669"/>
    <property type="project" value="TreeGrafter"/>
</dbReference>
<dbReference type="InterPro" id="IPR050523">
    <property type="entry name" value="AKR_Detox_Biosynth"/>
</dbReference>
<dbReference type="SUPFAM" id="SSF51430">
    <property type="entry name" value="NAD(P)-linked oxidoreductase"/>
    <property type="match status" value="1"/>
</dbReference>
<reference evidence="3 4" key="1">
    <citation type="submission" date="2017-10" db="EMBL/GenBank/DDBJ databases">
        <title>Massilia psychrophilum sp. nov., a novel purple-pigmented bacterium isolated from Tianshan glacier, Xinjiang Municipality, China.</title>
        <authorList>
            <person name="Wang H."/>
        </authorList>
    </citation>
    <scope>NUCLEOTIDE SEQUENCE [LARGE SCALE GENOMIC DNA]</scope>
    <source>
        <strain evidence="3 4">JCM 30813</strain>
    </source>
</reference>
<dbReference type="InterPro" id="IPR023210">
    <property type="entry name" value="NADP_OxRdtase_dom"/>
</dbReference>
<dbReference type="GO" id="GO:0016491">
    <property type="term" value="F:oxidoreductase activity"/>
    <property type="evidence" value="ECO:0007669"/>
    <property type="project" value="UniProtKB-KW"/>
</dbReference>